<dbReference type="Pfam" id="PF00057">
    <property type="entry name" value="Ldl_recept_a"/>
    <property type="match status" value="1"/>
</dbReference>
<evidence type="ECO:0000313" key="3">
    <source>
        <dbReference type="EMBL" id="GFR75807.1"/>
    </source>
</evidence>
<proteinExistence type="predicted"/>
<evidence type="ECO:0000256" key="2">
    <source>
        <dbReference type="PROSITE-ProRule" id="PRU00124"/>
    </source>
</evidence>
<comment type="caution">
    <text evidence="2">Lacks conserved residue(s) required for the propagation of feature annotation.</text>
</comment>
<dbReference type="PANTHER" id="PTHR20967:SF0">
    <property type="entry name" value="PROHORMONE-4"/>
    <property type="match status" value="1"/>
</dbReference>
<sequence>MLKIEERQYQRGKEGDCVKSNPCPTAKPFLCRSHPRTCIGLRFVCDGTPDCDDGFDEEKGLCNAAVRPSFDDLLFFVENEIRWMGPKFFNGADPELVAHALTVASDMQDLSETLGMTPENENLLRTAFEAALEGDERPLQDMGMPDRSWHEVHYVLQKLMDSGFKF</sequence>
<comment type="caution">
    <text evidence="3">The sequence shown here is derived from an EMBL/GenBank/DDBJ whole genome shotgun (WGS) entry which is preliminary data.</text>
</comment>
<dbReference type="InterPro" id="IPR002172">
    <property type="entry name" value="LDrepeatLR_classA_rpt"/>
</dbReference>
<dbReference type="InterPro" id="IPR023415">
    <property type="entry name" value="LDLR_class-A_CS"/>
</dbReference>
<dbReference type="PANTHER" id="PTHR20967">
    <property type="entry name" value="PROHORMONE-4"/>
    <property type="match status" value="1"/>
</dbReference>
<accession>A0AAV4FR12</accession>
<evidence type="ECO:0000313" key="4">
    <source>
        <dbReference type="Proteomes" id="UP000762676"/>
    </source>
</evidence>
<dbReference type="InterPro" id="IPR036055">
    <property type="entry name" value="LDL_receptor-like_sf"/>
</dbReference>
<dbReference type="AlphaFoldDB" id="A0AAV4FR12"/>
<dbReference type="EMBL" id="BMAT01007981">
    <property type="protein sequence ID" value="GFR75807.1"/>
    <property type="molecule type" value="Genomic_DNA"/>
</dbReference>
<dbReference type="CDD" id="cd00112">
    <property type="entry name" value="LDLa"/>
    <property type="match status" value="1"/>
</dbReference>
<dbReference type="PROSITE" id="PS01209">
    <property type="entry name" value="LDLRA_1"/>
    <property type="match status" value="1"/>
</dbReference>
<dbReference type="SMART" id="SM00192">
    <property type="entry name" value="LDLa"/>
    <property type="match status" value="1"/>
</dbReference>
<protein>
    <submittedName>
        <fullName evidence="3">Prohormone-4</fullName>
    </submittedName>
</protein>
<dbReference type="InterPro" id="IPR053103">
    <property type="entry name" value="IDLSRF-like_peptide"/>
</dbReference>
<dbReference type="Proteomes" id="UP000762676">
    <property type="component" value="Unassembled WGS sequence"/>
</dbReference>
<evidence type="ECO:0000256" key="1">
    <source>
        <dbReference type="ARBA" id="ARBA00023157"/>
    </source>
</evidence>
<dbReference type="SUPFAM" id="SSF57424">
    <property type="entry name" value="LDL receptor-like module"/>
    <property type="match status" value="1"/>
</dbReference>
<organism evidence="3 4">
    <name type="scientific">Elysia marginata</name>
    <dbReference type="NCBI Taxonomy" id="1093978"/>
    <lineage>
        <taxon>Eukaryota</taxon>
        <taxon>Metazoa</taxon>
        <taxon>Spiralia</taxon>
        <taxon>Lophotrochozoa</taxon>
        <taxon>Mollusca</taxon>
        <taxon>Gastropoda</taxon>
        <taxon>Heterobranchia</taxon>
        <taxon>Euthyneura</taxon>
        <taxon>Panpulmonata</taxon>
        <taxon>Sacoglossa</taxon>
        <taxon>Placobranchoidea</taxon>
        <taxon>Plakobranchidae</taxon>
        <taxon>Elysia</taxon>
    </lineage>
</organism>
<dbReference type="Gene3D" id="2.40.128.620">
    <property type="match status" value="1"/>
</dbReference>
<name>A0AAV4FR12_9GAST</name>
<keyword evidence="4" id="KW-1185">Reference proteome</keyword>
<dbReference type="PROSITE" id="PS50068">
    <property type="entry name" value="LDLRA_2"/>
    <property type="match status" value="1"/>
</dbReference>
<reference evidence="3 4" key="1">
    <citation type="journal article" date="2021" name="Elife">
        <title>Chloroplast acquisition without the gene transfer in kleptoplastic sea slugs, Plakobranchus ocellatus.</title>
        <authorList>
            <person name="Maeda T."/>
            <person name="Takahashi S."/>
            <person name="Yoshida T."/>
            <person name="Shimamura S."/>
            <person name="Takaki Y."/>
            <person name="Nagai Y."/>
            <person name="Toyoda A."/>
            <person name="Suzuki Y."/>
            <person name="Arimoto A."/>
            <person name="Ishii H."/>
            <person name="Satoh N."/>
            <person name="Nishiyama T."/>
            <person name="Hasebe M."/>
            <person name="Maruyama T."/>
            <person name="Minagawa J."/>
            <person name="Obokata J."/>
            <person name="Shigenobu S."/>
        </authorList>
    </citation>
    <scope>NUCLEOTIDE SEQUENCE [LARGE SCALE GENOMIC DNA]</scope>
</reference>
<gene>
    <name evidence="3" type="ORF">ElyMa_003930400</name>
</gene>
<keyword evidence="1" id="KW-1015">Disulfide bond</keyword>